<sequence>MCPELLADIPYGYKSDIWSLGCCMFEVAAHQPAFKAPDMAGLINKINRSSLSPLPVMYSSSIKRLIKSMLHKIPEHRPT</sequence>
<reference evidence="6" key="1">
    <citation type="journal article" date="2019" name="Database">
        <title>The radish genome database (RadishGD): an integrated information resource for radish genomics.</title>
        <authorList>
            <person name="Yu H.J."/>
            <person name="Baek S."/>
            <person name="Lee Y.J."/>
            <person name="Cho A."/>
            <person name="Mun J.H."/>
        </authorList>
    </citation>
    <scope>NUCLEOTIDE SEQUENCE [LARGE SCALE GENOMIC DNA]</scope>
    <source>
        <strain evidence="6">cv. WK10039</strain>
    </source>
</reference>
<dbReference type="Proteomes" id="UP000504610">
    <property type="component" value="Chromosome 5"/>
</dbReference>
<name>A0A6J0M3X6_RAPSA</name>
<dbReference type="Pfam" id="PF00069">
    <property type="entry name" value="Pkinase"/>
    <property type="match status" value="1"/>
</dbReference>
<dbReference type="InterPro" id="IPR050660">
    <property type="entry name" value="NEK_Ser/Thr_kinase"/>
</dbReference>
<dbReference type="Gene3D" id="1.10.510.10">
    <property type="entry name" value="Transferase(Phosphotransferase) domain 1"/>
    <property type="match status" value="1"/>
</dbReference>
<dbReference type="GO" id="GO:0007017">
    <property type="term" value="P:microtubule-based process"/>
    <property type="evidence" value="ECO:0007669"/>
    <property type="project" value="TreeGrafter"/>
</dbReference>
<evidence type="ECO:0000313" key="9">
    <source>
        <dbReference type="RefSeq" id="XP_018467139.1"/>
    </source>
</evidence>
<dbReference type="RefSeq" id="XP_056867089.1">
    <property type="nucleotide sequence ID" value="XM_057011109.1"/>
</dbReference>
<reference evidence="7 8" key="2">
    <citation type="submission" date="2025-04" db="UniProtKB">
        <authorList>
            <consortium name="RefSeq"/>
        </authorList>
    </citation>
    <scope>IDENTIFICATION</scope>
    <source>
        <tissue evidence="7 8">Leaf</tissue>
    </source>
</reference>
<organism evidence="6 7">
    <name type="scientific">Raphanus sativus</name>
    <name type="common">Radish</name>
    <name type="synonym">Raphanus raphanistrum var. sativus</name>
    <dbReference type="NCBI Taxonomy" id="3726"/>
    <lineage>
        <taxon>Eukaryota</taxon>
        <taxon>Viridiplantae</taxon>
        <taxon>Streptophyta</taxon>
        <taxon>Embryophyta</taxon>
        <taxon>Tracheophyta</taxon>
        <taxon>Spermatophyta</taxon>
        <taxon>Magnoliopsida</taxon>
        <taxon>eudicotyledons</taxon>
        <taxon>Gunneridae</taxon>
        <taxon>Pentapetalae</taxon>
        <taxon>rosids</taxon>
        <taxon>malvids</taxon>
        <taxon>Brassicales</taxon>
        <taxon>Brassicaceae</taxon>
        <taxon>Brassiceae</taxon>
        <taxon>Raphanus</taxon>
    </lineage>
</organism>
<dbReference type="OrthoDB" id="248923at2759"/>
<keyword evidence="3" id="KW-0418">Kinase</keyword>
<accession>A0A6J0M3X6</accession>
<dbReference type="GO" id="GO:0055028">
    <property type="term" value="C:cortical microtubule"/>
    <property type="evidence" value="ECO:0007669"/>
    <property type="project" value="TreeGrafter"/>
</dbReference>
<dbReference type="GO" id="GO:0005524">
    <property type="term" value="F:ATP binding"/>
    <property type="evidence" value="ECO:0007669"/>
    <property type="project" value="UniProtKB-KW"/>
</dbReference>
<evidence type="ECO:0000313" key="10">
    <source>
        <dbReference type="RefSeq" id="XP_056867089.1"/>
    </source>
</evidence>
<dbReference type="RefSeq" id="XP_018467138.1">
    <property type="nucleotide sequence ID" value="XM_018611636.2"/>
</dbReference>
<evidence type="ECO:0000256" key="3">
    <source>
        <dbReference type="ARBA" id="ARBA00022777"/>
    </source>
</evidence>
<dbReference type="GO" id="GO:0004674">
    <property type="term" value="F:protein serine/threonine kinase activity"/>
    <property type="evidence" value="ECO:0007669"/>
    <property type="project" value="TreeGrafter"/>
</dbReference>
<keyword evidence="6" id="KW-1185">Reference proteome</keyword>
<dbReference type="SUPFAM" id="SSF56112">
    <property type="entry name" value="Protein kinase-like (PK-like)"/>
    <property type="match status" value="1"/>
</dbReference>
<evidence type="ECO:0000256" key="2">
    <source>
        <dbReference type="ARBA" id="ARBA00022741"/>
    </source>
</evidence>
<evidence type="ECO:0000256" key="1">
    <source>
        <dbReference type="ARBA" id="ARBA00022679"/>
    </source>
</evidence>
<keyword evidence="2" id="KW-0547">Nucleotide-binding</keyword>
<dbReference type="KEGG" id="rsz:108838755"/>
<dbReference type="RefSeq" id="XP_018467139.1">
    <property type="nucleotide sequence ID" value="XM_018611637.2"/>
</dbReference>
<evidence type="ECO:0000256" key="4">
    <source>
        <dbReference type="ARBA" id="ARBA00022840"/>
    </source>
</evidence>
<evidence type="ECO:0000259" key="5">
    <source>
        <dbReference type="PROSITE" id="PS50011"/>
    </source>
</evidence>
<protein>
    <submittedName>
        <fullName evidence="7 8">Serine/threonine-protein kinase Nek6-like</fullName>
    </submittedName>
</protein>
<dbReference type="PROSITE" id="PS50011">
    <property type="entry name" value="PROTEIN_KINASE_DOM"/>
    <property type="match status" value="1"/>
</dbReference>
<feature type="domain" description="Protein kinase" evidence="5">
    <location>
        <begin position="1"/>
        <end position="79"/>
    </location>
</feature>
<keyword evidence="4" id="KW-0067">ATP-binding</keyword>
<dbReference type="RefSeq" id="XP_056867090.1">
    <property type="nucleotide sequence ID" value="XM_057011110.1"/>
</dbReference>
<dbReference type="GeneID" id="108838755"/>
<dbReference type="InterPro" id="IPR011009">
    <property type="entry name" value="Kinase-like_dom_sf"/>
</dbReference>
<proteinExistence type="predicted"/>
<keyword evidence="1" id="KW-0808">Transferase</keyword>
<gene>
    <name evidence="7 8 9 10 11" type="primary">LOC108838755</name>
</gene>
<evidence type="ECO:0000313" key="7">
    <source>
        <dbReference type="RefSeq" id="XP_018467135.1"/>
    </source>
</evidence>
<dbReference type="InterPro" id="IPR000719">
    <property type="entry name" value="Prot_kinase_dom"/>
</dbReference>
<evidence type="ECO:0000313" key="6">
    <source>
        <dbReference type="Proteomes" id="UP000504610"/>
    </source>
</evidence>
<evidence type="ECO:0000313" key="11">
    <source>
        <dbReference type="RefSeq" id="XP_056867090.1"/>
    </source>
</evidence>
<dbReference type="RefSeq" id="XP_018467135.1">
    <property type="nucleotide sequence ID" value="XM_018611633.2"/>
</dbReference>
<dbReference type="PANTHER" id="PTHR43671">
    <property type="entry name" value="SERINE/THREONINE-PROTEIN KINASE NEK"/>
    <property type="match status" value="1"/>
</dbReference>
<evidence type="ECO:0000313" key="8">
    <source>
        <dbReference type="RefSeq" id="XP_018467138.1"/>
    </source>
</evidence>
<dbReference type="AlphaFoldDB" id="A0A6J0M3X6"/>
<dbReference type="PANTHER" id="PTHR43671:SF94">
    <property type="entry name" value="SERINE_THREONINE-PROTEIN KINASE NEK6"/>
    <property type="match status" value="1"/>
</dbReference>